<dbReference type="InterPro" id="IPR010902">
    <property type="entry name" value="NUMOD4"/>
</dbReference>
<evidence type="ECO:0000313" key="3">
    <source>
        <dbReference type="Proteomes" id="UP001463665"/>
    </source>
</evidence>
<keyword evidence="3" id="KW-1185">Reference proteome</keyword>
<evidence type="ECO:0000313" key="2">
    <source>
        <dbReference type="EMBL" id="XAO74212.1"/>
    </source>
</evidence>
<dbReference type="Pfam" id="PF07463">
    <property type="entry name" value="NUMOD4"/>
    <property type="match status" value="1"/>
</dbReference>
<dbReference type="EMBL" id="CP154834">
    <property type="protein sequence ID" value="XAO74212.1"/>
    <property type="molecule type" value="Genomic_DNA"/>
</dbReference>
<organism evidence="2 3">
    <name type="scientific">Chryseobacterium endophyticum</name>
    <dbReference type="NCBI Taxonomy" id="1854762"/>
    <lineage>
        <taxon>Bacteria</taxon>
        <taxon>Pseudomonadati</taxon>
        <taxon>Bacteroidota</taxon>
        <taxon>Flavobacteriia</taxon>
        <taxon>Flavobacteriales</taxon>
        <taxon>Weeksellaceae</taxon>
        <taxon>Chryseobacterium group</taxon>
        <taxon>Chryseobacterium</taxon>
    </lineage>
</organism>
<sequence length="262" mass="30779">MANVYFCLIIFIGYKLKKQSEKIFQIMKLPTELGDKYIDTVLSNFSLQDLQDERWELIEGFENYAISNYGRVKSLERMVPLPIHGEQKILDRIIKPQVFRYFNKHLKAHFYSVRCNLCLDGKVYGRSTARLVYYHFVEKFDMDDHSYRVSFKDENRFNVHYSNLGKITAIELRNKVLNTGRGKKGNYWQAVSQYTVDGGFVASYENIYAASEILGIHHVHILAVINKKELPPEHSGGLQKMIYPRKKILYRTKKVDQKKHLI</sequence>
<dbReference type="Gene3D" id="3.90.75.20">
    <property type="match status" value="1"/>
</dbReference>
<dbReference type="SUPFAM" id="SSF54060">
    <property type="entry name" value="His-Me finger endonucleases"/>
    <property type="match status" value="1"/>
</dbReference>
<evidence type="ECO:0000259" key="1">
    <source>
        <dbReference type="Pfam" id="PF07463"/>
    </source>
</evidence>
<gene>
    <name evidence="2" type="ORF">AAFP95_21640</name>
</gene>
<name>A0AAU6WQW4_9FLAO</name>
<dbReference type="Proteomes" id="UP001463665">
    <property type="component" value="Chromosome"/>
</dbReference>
<dbReference type="RefSeq" id="WP_345766432.1">
    <property type="nucleotide sequence ID" value="NZ_CP154834.1"/>
</dbReference>
<dbReference type="Gene3D" id="1.10.10.10">
    <property type="entry name" value="Winged helix-like DNA-binding domain superfamily/Winged helix DNA-binding domain"/>
    <property type="match status" value="1"/>
</dbReference>
<dbReference type="InterPro" id="IPR044925">
    <property type="entry name" value="His-Me_finger_sf"/>
</dbReference>
<dbReference type="InterPro" id="IPR036388">
    <property type="entry name" value="WH-like_DNA-bd_sf"/>
</dbReference>
<proteinExistence type="predicted"/>
<reference evidence="2 3" key="1">
    <citation type="submission" date="2024-04" db="EMBL/GenBank/DDBJ databases">
        <title>Genome sequencing and assembly of rice foliar adapted Chryseobacterium endophyticum OsEnb-ALM-A6.</title>
        <authorList>
            <person name="Kumar S."/>
            <person name="Javed M."/>
            <person name="Chouhan V."/>
            <person name="Charishma K."/>
            <person name="Patel A."/>
            <person name="Kumar M."/>
            <person name="Sahu K.P."/>
            <person name="Kumar A."/>
        </authorList>
    </citation>
    <scope>NUCLEOTIDE SEQUENCE [LARGE SCALE GENOMIC DNA]</scope>
    <source>
        <strain evidence="2 3">OsEnb-ALM-A6</strain>
    </source>
</reference>
<accession>A0AAU6WQW4</accession>
<feature type="domain" description="NUMOD4" evidence="1">
    <location>
        <begin position="53"/>
        <end position="100"/>
    </location>
</feature>
<protein>
    <submittedName>
        <fullName evidence="2">NUMOD4 domain-containing protein</fullName>
    </submittedName>
</protein>
<dbReference type="AlphaFoldDB" id="A0AAU6WQW4"/>
<dbReference type="GO" id="GO:0016788">
    <property type="term" value="F:hydrolase activity, acting on ester bonds"/>
    <property type="evidence" value="ECO:0007669"/>
    <property type="project" value="InterPro"/>
</dbReference>